<dbReference type="EMBL" id="CAMGYJ010000007">
    <property type="protein sequence ID" value="CAI0452586.1"/>
    <property type="molecule type" value="Genomic_DNA"/>
</dbReference>
<protein>
    <submittedName>
        <fullName evidence="2">Uncharacterized protein</fullName>
    </submittedName>
</protein>
<feature type="region of interest" description="Disordered" evidence="1">
    <location>
        <begin position="1"/>
        <end position="33"/>
    </location>
</feature>
<evidence type="ECO:0000313" key="2">
    <source>
        <dbReference type="EMBL" id="CAI0452586.1"/>
    </source>
</evidence>
<feature type="compositionally biased region" description="Basic and acidic residues" evidence="1">
    <location>
        <begin position="1"/>
        <end position="15"/>
    </location>
</feature>
<name>A0AAV0N2F3_9ROSI</name>
<reference evidence="2" key="1">
    <citation type="submission" date="2022-08" db="EMBL/GenBank/DDBJ databases">
        <authorList>
            <person name="Gutierrez-Valencia J."/>
        </authorList>
    </citation>
    <scope>NUCLEOTIDE SEQUENCE</scope>
</reference>
<sequence length="149" mass="16352">MRRRYPDEHRGEEHPPALQASQTQLSLPGRSPTSAITSGSSIILPSSVVELVLPHHIASRMRGGAKAGPCRNEELCPNGIPSNELVATAPPSARTTAPCRRCSTRHYNEITVESSIHTQEARVSRTQQIITLSFAFSRMRVREASITRS</sequence>
<comment type="caution">
    <text evidence="2">The sequence shown here is derived from an EMBL/GenBank/DDBJ whole genome shotgun (WGS) entry which is preliminary data.</text>
</comment>
<dbReference type="AlphaFoldDB" id="A0AAV0N2F3"/>
<evidence type="ECO:0000256" key="1">
    <source>
        <dbReference type="SAM" id="MobiDB-lite"/>
    </source>
</evidence>
<keyword evidence="3" id="KW-1185">Reference proteome</keyword>
<organism evidence="2 3">
    <name type="scientific">Linum tenue</name>
    <dbReference type="NCBI Taxonomy" id="586396"/>
    <lineage>
        <taxon>Eukaryota</taxon>
        <taxon>Viridiplantae</taxon>
        <taxon>Streptophyta</taxon>
        <taxon>Embryophyta</taxon>
        <taxon>Tracheophyta</taxon>
        <taxon>Spermatophyta</taxon>
        <taxon>Magnoliopsida</taxon>
        <taxon>eudicotyledons</taxon>
        <taxon>Gunneridae</taxon>
        <taxon>Pentapetalae</taxon>
        <taxon>rosids</taxon>
        <taxon>fabids</taxon>
        <taxon>Malpighiales</taxon>
        <taxon>Linaceae</taxon>
        <taxon>Linum</taxon>
    </lineage>
</organism>
<proteinExistence type="predicted"/>
<feature type="compositionally biased region" description="Polar residues" evidence="1">
    <location>
        <begin position="19"/>
        <end position="33"/>
    </location>
</feature>
<gene>
    <name evidence="2" type="ORF">LITE_LOCUS31275</name>
</gene>
<accession>A0AAV0N2F3</accession>
<evidence type="ECO:0000313" key="3">
    <source>
        <dbReference type="Proteomes" id="UP001154282"/>
    </source>
</evidence>
<dbReference type="Proteomes" id="UP001154282">
    <property type="component" value="Unassembled WGS sequence"/>
</dbReference>